<reference evidence="2" key="1">
    <citation type="submission" date="2018-05" db="EMBL/GenBank/DDBJ databases">
        <authorList>
            <person name="Lanie J.A."/>
            <person name="Ng W.-L."/>
            <person name="Kazmierczak K.M."/>
            <person name="Andrzejewski T.M."/>
            <person name="Davidsen T.M."/>
            <person name="Wayne K.J."/>
            <person name="Tettelin H."/>
            <person name="Glass J.I."/>
            <person name="Rusch D."/>
            <person name="Podicherti R."/>
            <person name="Tsui H.-C.T."/>
            <person name="Winkler M.E."/>
        </authorList>
    </citation>
    <scope>NUCLEOTIDE SEQUENCE</scope>
</reference>
<dbReference type="InterPro" id="IPR022496">
    <property type="entry name" value="T6A_TsaB"/>
</dbReference>
<evidence type="ECO:0000313" key="2">
    <source>
        <dbReference type="EMBL" id="SUZ50574.1"/>
    </source>
</evidence>
<dbReference type="GO" id="GO:0005829">
    <property type="term" value="C:cytosol"/>
    <property type="evidence" value="ECO:0007669"/>
    <property type="project" value="TreeGrafter"/>
</dbReference>
<dbReference type="Pfam" id="PF00814">
    <property type="entry name" value="TsaD"/>
    <property type="match status" value="1"/>
</dbReference>
<dbReference type="PANTHER" id="PTHR11735:SF11">
    <property type="entry name" value="TRNA THREONYLCARBAMOYLADENOSINE BIOSYNTHESIS PROTEIN TSAB"/>
    <property type="match status" value="1"/>
</dbReference>
<dbReference type="AlphaFoldDB" id="A0A381N922"/>
<dbReference type="InterPro" id="IPR043129">
    <property type="entry name" value="ATPase_NBD"/>
</dbReference>
<evidence type="ECO:0000259" key="1">
    <source>
        <dbReference type="Pfam" id="PF00814"/>
    </source>
</evidence>
<protein>
    <recommendedName>
        <fullName evidence="1">Gcp-like domain-containing protein</fullName>
    </recommendedName>
</protein>
<sequence>MAVSDGKRSVACHELIPQQHTEKLLILMQQLMNKINLTYQDLDVVAVGCGPGSFTGTRLACSVAQGLAYSIGIPAISVSSMQILAQGINREFKCAEVTVLINAHMEQIYVGEFEFAEEHLISASEKALYLYEFKKVNFSQGSFFVGDGCQLVEDYLRDFDPKVYERYPNAEDLLVEAERRFKEGITLDPKDLEPVYLSGEEHWTKK</sequence>
<name>A0A381N922_9ZZZZ</name>
<dbReference type="EMBL" id="UINC01000177">
    <property type="protein sequence ID" value="SUZ50574.1"/>
    <property type="molecule type" value="Genomic_DNA"/>
</dbReference>
<dbReference type="GO" id="GO:0002949">
    <property type="term" value="P:tRNA threonylcarbamoyladenosine modification"/>
    <property type="evidence" value="ECO:0007669"/>
    <property type="project" value="InterPro"/>
</dbReference>
<dbReference type="SUPFAM" id="SSF53067">
    <property type="entry name" value="Actin-like ATPase domain"/>
    <property type="match status" value="2"/>
</dbReference>
<dbReference type="PANTHER" id="PTHR11735">
    <property type="entry name" value="TRNA N6-ADENOSINE THREONYLCARBAMOYLTRANSFERASE"/>
    <property type="match status" value="1"/>
</dbReference>
<dbReference type="NCBIfam" id="TIGR03725">
    <property type="entry name" value="T6A_YeaZ"/>
    <property type="match status" value="1"/>
</dbReference>
<feature type="domain" description="Gcp-like" evidence="1">
    <location>
        <begin position="17"/>
        <end position="128"/>
    </location>
</feature>
<organism evidence="2">
    <name type="scientific">marine metagenome</name>
    <dbReference type="NCBI Taxonomy" id="408172"/>
    <lineage>
        <taxon>unclassified sequences</taxon>
        <taxon>metagenomes</taxon>
        <taxon>ecological metagenomes</taxon>
    </lineage>
</organism>
<dbReference type="InterPro" id="IPR000905">
    <property type="entry name" value="Gcp-like_dom"/>
</dbReference>
<dbReference type="CDD" id="cd24032">
    <property type="entry name" value="ASKHA_NBD_TsaB"/>
    <property type="match status" value="1"/>
</dbReference>
<dbReference type="Gene3D" id="3.30.420.40">
    <property type="match status" value="2"/>
</dbReference>
<gene>
    <name evidence="2" type="ORF">METZ01_LOCUS3428</name>
</gene>
<accession>A0A381N922</accession>
<proteinExistence type="predicted"/>